<evidence type="ECO:0000313" key="1">
    <source>
        <dbReference type="EMBL" id="KRY43939.1"/>
    </source>
</evidence>
<dbReference type="Proteomes" id="UP000054653">
    <property type="component" value="Unassembled WGS sequence"/>
</dbReference>
<proteinExistence type="predicted"/>
<reference evidence="1 2" key="1">
    <citation type="submission" date="2015-01" db="EMBL/GenBank/DDBJ databases">
        <title>Evolution of Trichinella species and genotypes.</title>
        <authorList>
            <person name="Korhonen P.K."/>
            <person name="Edoardo P."/>
            <person name="Giuseppe L.R."/>
            <person name="Gasser R.B."/>
        </authorList>
    </citation>
    <scope>NUCLEOTIDE SEQUENCE [LARGE SCALE GENOMIC DNA]</scope>
    <source>
        <strain evidence="1">ISS120</strain>
    </source>
</reference>
<name>A0A0V1C5C6_TRIBR</name>
<dbReference type="EMBL" id="JYDI01000811">
    <property type="protein sequence ID" value="KRY43939.1"/>
    <property type="molecule type" value="Genomic_DNA"/>
</dbReference>
<comment type="caution">
    <text evidence="1">The sequence shown here is derived from an EMBL/GenBank/DDBJ whole genome shotgun (WGS) entry which is preliminary data.</text>
</comment>
<keyword evidence="2" id="KW-1185">Reference proteome</keyword>
<gene>
    <name evidence="1" type="ORF">T03_11944</name>
</gene>
<sequence length="35" mass="4328">MFPPNSNDLFIAWLIKNYNFTKLMKYLVSNYHIYK</sequence>
<protein>
    <submittedName>
        <fullName evidence="1">Uncharacterized protein</fullName>
    </submittedName>
</protein>
<dbReference type="AlphaFoldDB" id="A0A0V1C5C6"/>
<accession>A0A0V1C5C6</accession>
<evidence type="ECO:0000313" key="2">
    <source>
        <dbReference type="Proteomes" id="UP000054653"/>
    </source>
</evidence>
<organism evidence="1 2">
    <name type="scientific">Trichinella britovi</name>
    <name type="common">Parasitic roundworm</name>
    <dbReference type="NCBI Taxonomy" id="45882"/>
    <lineage>
        <taxon>Eukaryota</taxon>
        <taxon>Metazoa</taxon>
        <taxon>Ecdysozoa</taxon>
        <taxon>Nematoda</taxon>
        <taxon>Enoplea</taxon>
        <taxon>Dorylaimia</taxon>
        <taxon>Trichinellida</taxon>
        <taxon>Trichinellidae</taxon>
        <taxon>Trichinella</taxon>
    </lineage>
</organism>